<dbReference type="PANTHER" id="PTHR43179">
    <property type="entry name" value="RHAMNOSYLTRANSFERASE WBBL"/>
    <property type="match status" value="1"/>
</dbReference>
<reference evidence="5 6" key="1">
    <citation type="submission" date="2020-04" db="EMBL/GenBank/DDBJ databases">
        <title>MicrobeNet Type strains.</title>
        <authorList>
            <person name="Nicholson A.C."/>
        </authorList>
    </citation>
    <scope>NUCLEOTIDE SEQUENCE [LARGE SCALE GENOMIC DNA]</scope>
    <source>
        <strain evidence="5 6">ATCC BAA-787</strain>
    </source>
</reference>
<comment type="pathway">
    <text evidence="1">Cell wall biogenesis; cell wall polysaccharide biosynthesis.</text>
</comment>
<evidence type="ECO:0000313" key="6">
    <source>
        <dbReference type="Proteomes" id="UP000777774"/>
    </source>
</evidence>
<keyword evidence="3" id="KW-0328">Glycosyltransferase</keyword>
<dbReference type="SUPFAM" id="SSF53448">
    <property type="entry name" value="Nucleotide-diphospho-sugar transferases"/>
    <property type="match status" value="1"/>
</dbReference>
<comment type="caution">
    <text evidence="5">The sequence shown here is derived from an EMBL/GenBank/DDBJ whole genome shotgun (WGS) entry which is preliminary data.</text>
</comment>
<keyword evidence="6" id="KW-1185">Reference proteome</keyword>
<dbReference type="PANTHER" id="PTHR43179:SF12">
    <property type="entry name" value="GALACTOFURANOSYLTRANSFERASE GLFT2"/>
    <property type="match status" value="1"/>
</dbReference>
<comment type="similarity">
    <text evidence="2">Belongs to the glycosyltransferase 2 family.</text>
</comment>
<gene>
    <name evidence="5" type="ORF">HGA02_06935</name>
</gene>
<organism evidence="5 6">
    <name type="scientific">Cellulomonas septica</name>
    <dbReference type="NCBI Taxonomy" id="285080"/>
    <lineage>
        <taxon>Bacteria</taxon>
        <taxon>Bacillati</taxon>
        <taxon>Actinomycetota</taxon>
        <taxon>Actinomycetes</taxon>
        <taxon>Micrococcales</taxon>
        <taxon>Cellulomonadaceae</taxon>
        <taxon>Cellulomonas</taxon>
    </lineage>
</organism>
<evidence type="ECO:0000256" key="1">
    <source>
        <dbReference type="ARBA" id="ARBA00004776"/>
    </source>
</evidence>
<keyword evidence="4" id="KW-0808">Transferase</keyword>
<evidence type="ECO:0000313" key="5">
    <source>
        <dbReference type="EMBL" id="NKY39274.1"/>
    </source>
</evidence>
<evidence type="ECO:0000256" key="4">
    <source>
        <dbReference type="ARBA" id="ARBA00022679"/>
    </source>
</evidence>
<dbReference type="RefSeq" id="WP_168678412.1">
    <property type="nucleotide sequence ID" value="NZ_JAAXOY010000125.1"/>
</dbReference>
<dbReference type="InterPro" id="IPR029044">
    <property type="entry name" value="Nucleotide-diphossugar_trans"/>
</dbReference>
<dbReference type="Proteomes" id="UP000777774">
    <property type="component" value="Unassembled WGS sequence"/>
</dbReference>
<sequence>MSSTDVPRVAVVVLAYGPEPYLDDAVDAVLASTGVDVDLVLVDNGAVGDAVGRLAARDDDRVRVLVPSRNLGFTGGVNLGVAQTTAPLVALVNSDAVVQPTALAELVRALDDPAVGLVSGLVRLADEPALVNTVGNPVHLLGLSWAGHMGEPTGDHQEPADVASVTGATMAVRRSVWDALGGFPEEYFAYLEDLELSWRAWQRGLRVRYVPTAVSDHHYEFSRSPLKMYLVDRNRLIFVLTCYAPRTLALLALPLLAFDVALLAVALAQGWGRQWWRARVWVLGHVGWLRARRRAVQSARLVPDSALVDLWTDRFDPTQLALPPGGRAIEKVLQAYWRLVRRAV</sequence>
<dbReference type="Gene3D" id="3.90.550.10">
    <property type="entry name" value="Spore Coat Polysaccharide Biosynthesis Protein SpsA, Chain A"/>
    <property type="match status" value="1"/>
</dbReference>
<proteinExistence type="inferred from homology"/>
<dbReference type="EMBL" id="JAAXOY010000125">
    <property type="protein sequence ID" value="NKY39274.1"/>
    <property type="molecule type" value="Genomic_DNA"/>
</dbReference>
<accession>A0ABX1JZB8</accession>
<name>A0ABX1JZB8_9CELL</name>
<evidence type="ECO:0000256" key="3">
    <source>
        <dbReference type="ARBA" id="ARBA00022676"/>
    </source>
</evidence>
<evidence type="ECO:0000256" key="2">
    <source>
        <dbReference type="ARBA" id="ARBA00006739"/>
    </source>
</evidence>
<dbReference type="CDD" id="cd04186">
    <property type="entry name" value="GT_2_like_c"/>
    <property type="match status" value="1"/>
</dbReference>
<protein>
    <submittedName>
        <fullName evidence="5">Glycosyltransferase family 2 protein</fullName>
    </submittedName>
</protein>
<dbReference type="Pfam" id="PF13641">
    <property type="entry name" value="Glyco_tranf_2_3"/>
    <property type="match status" value="1"/>
</dbReference>